<protein>
    <submittedName>
        <fullName evidence="2">Uncharacterized protein</fullName>
    </submittedName>
</protein>
<keyword evidence="1" id="KW-0472">Membrane</keyword>
<keyword evidence="1" id="KW-1133">Transmembrane helix</keyword>
<name>A0A8A4TU75_SULCO</name>
<keyword evidence="1" id="KW-0812">Transmembrane</keyword>
<reference evidence="2" key="1">
    <citation type="submission" date="2021-03" db="EMBL/GenBank/DDBJ databases">
        <title>Acanthopleuribacteraceae sp. M133.</title>
        <authorList>
            <person name="Wang G."/>
        </authorList>
    </citation>
    <scope>NUCLEOTIDE SEQUENCE</scope>
    <source>
        <strain evidence="2">M133</strain>
    </source>
</reference>
<dbReference type="KEGG" id="scor:J3U87_13760"/>
<keyword evidence="3" id="KW-1185">Reference proteome</keyword>
<proteinExistence type="predicted"/>
<accession>A0A8A4TU75</accession>
<organism evidence="2 3">
    <name type="scientific">Sulfidibacter corallicola</name>
    <dbReference type="NCBI Taxonomy" id="2818388"/>
    <lineage>
        <taxon>Bacteria</taxon>
        <taxon>Pseudomonadati</taxon>
        <taxon>Acidobacteriota</taxon>
        <taxon>Holophagae</taxon>
        <taxon>Acanthopleuribacterales</taxon>
        <taxon>Acanthopleuribacteraceae</taxon>
        <taxon>Sulfidibacter</taxon>
    </lineage>
</organism>
<feature type="transmembrane region" description="Helical" evidence="1">
    <location>
        <begin position="128"/>
        <end position="146"/>
    </location>
</feature>
<sequence length="601" mass="69130">MVIYPTGENLTKGTSQSWGAVILVLLSLAGYFALVLPRESRFSELQEERLHVLHTALEDQLGQGELKQGIYFQAIKNPHLVVDPEYASSFDDAVHRAYADYSSAVQPLTLIAKSDAGKRLILALMPHHWALLILSVICLFFTNYLLEHLFDKLWVMSLTVVVAMSWFVFPFFVPAGFAPSLEFAWAYTMATLMMIACVLGPKVQLEVTFKTWFFRFVEFRTKVPIWLFSLMFVLAVYVVTAHFSGYAHLFEEKSLILIGVEALLLALVFSFLPTREILEDRDPEVHTDRELARVEMFLDEERRDEAMAILRELVQNPTNDEQVRRIADLAFNHDNNEIATLAFSYLLREANKKQDHNASRNILEDMLRNDLDVPGHLLIRTMEVAVNKNELTAARRLVPYVLDHPEIMEDQAMELVGTMTEKIMLQQRPDRAYLYDLLATLKVKSPNHPLLEKLGLFLDKTAKSLEDESHVIFHDKVHSHIDVVLRQVDNDHIHMTLSNGKEQKVPWTAFLAIYGCHLLGTERGFRGCLILRFKRKVFACHFRSSELEKFEGAEGFEEVWRRILKFAPEDIPRVKLSEFEDLLDPKKVPERVDAFLNATQV</sequence>
<feature type="transmembrane region" description="Helical" evidence="1">
    <location>
        <begin position="255"/>
        <end position="272"/>
    </location>
</feature>
<evidence type="ECO:0000256" key="1">
    <source>
        <dbReference type="SAM" id="Phobius"/>
    </source>
</evidence>
<evidence type="ECO:0000313" key="2">
    <source>
        <dbReference type="EMBL" id="QTD53516.1"/>
    </source>
</evidence>
<feature type="transmembrane region" description="Helical" evidence="1">
    <location>
        <begin position="223"/>
        <end position="243"/>
    </location>
</feature>
<feature type="transmembrane region" description="Helical" evidence="1">
    <location>
        <begin position="184"/>
        <end position="203"/>
    </location>
</feature>
<feature type="transmembrane region" description="Helical" evidence="1">
    <location>
        <begin position="18"/>
        <end position="36"/>
    </location>
</feature>
<dbReference type="RefSeq" id="WP_237383618.1">
    <property type="nucleotide sequence ID" value="NZ_CP071793.1"/>
</dbReference>
<dbReference type="Proteomes" id="UP000663929">
    <property type="component" value="Chromosome"/>
</dbReference>
<dbReference type="EMBL" id="CP071793">
    <property type="protein sequence ID" value="QTD53516.1"/>
    <property type="molecule type" value="Genomic_DNA"/>
</dbReference>
<gene>
    <name evidence="2" type="ORF">J3U87_13760</name>
</gene>
<feature type="transmembrane region" description="Helical" evidence="1">
    <location>
        <begin position="152"/>
        <end position="172"/>
    </location>
</feature>
<evidence type="ECO:0000313" key="3">
    <source>
        <dbReference type="Proteomes" id="UP000663929"/>
    </source>
</evidence>
<dbReference type="AlphaFoldDB" id="A0A8A4TU75"/>